<feature type="region of interest" description="Disordered" evidence="6">
    <location>
        <begin position="180"/>
        <end position="199"/>
    </location>
</feature>
<reference evidence="9" key="1">
    <citation type="submission" date="2025-08" db="UniProtKB">
        <authorList>
            <consortium name="RefSeq"/>
        </authorList>
    </citation>
    <scope>IDENTIFICATION</scope>
    <source>
        <tissue evidence="9">Sperm</tissue>
    </source>
</reference>
<dbReference type="SMART" id="SM00355">
    <property type="entry name" value="ZnF_C2H2"/>
    <property type="match status" value="3"/>
</dbReference>
<accession>A0AAJ7X7J1</accession>
<feature type="region of interest" description="Disordered" evidence="6">
    <location>
        <begin position="423"/>
        <end position="448"/>
    </location>
</feature>
<gene>
    <name evidence="9" type="primary">LOC116949596</name>
</gene>
<dbReference type="PANTHER" id="PTHR23235:SF120">
    <property type="entry name" value="KRUPPEL-LIKE FACTOR 15"/>
    <property type="match status" value="1"/>
</dbReference>
<evidence type="ECO:0000256" key="4">
    <source>
        <dbReference type="ARBA" id="ARBA00022833"/>
    </source>
</evidence>
<evidence type="ECO:0000259" key="7">
    <source>
        <dbReference type="PROSITE" id="PS50157"/>
    </source>
</evidence>
<dbReference type="GO" id="GO:0008270">
    <property type="term" value="F:zinc ion binding"/>
    <property type="evidence" value="ECO:0007669"/>
    <property type="project" value="UniProtKB-KW"/>
</dbReference>
<feature type="domain" description="C2H2-type" evidence="7">
    <location>
        <begin position="568"/>
        <end position="595"/>
    </location>
</feature>
<keyword evidence="3 5" id="KW-0863">Zinc-finger</keyword>
<evidence type="ECO:0000256" key="3">
    <source>
        <dbReference type="ARBA" id="ARBA00022771"/>
    </source>
</evidence>
<organism evidence="8 9">
    <name type="scientific">Petromyzon marinus</name>
    <name type="common">Sea lamprey</name>
    <dbReference type="NCBI Taxonomy" id="7757"/>
    <lineage>
        <taxon>Eukaryota</taxon>
        <taxon>Metazoa</taxon>
        <taxon>Chordata</taxon>
        <taxon>Craniata</taxon>
        <taxon>Vertebrata</taxon>
        <taxon>Cyclostomata</taxon>
        <taxon>Hyperoartia</taxon>
        <taxon>Petromyzontiformes</taxon>
        <taxon>Petromyzontidae</taxon>
        <taxon>Petromyzon</taxon>
    </lineage>
</organism>
<dbReference type="PROSITE" id="PS50157">
    <property type="entry name" value="ZINC_FINGER_C2H2_2"/>
    <property type="match status" value="3"/>
</dbReference>
<dbReference type="AlphaFoldDB" id="A0AAJ7X7J1"/>
<dbReference type="InterPro" id="IPR013087">
    <property type="entry name" value="Znf_C2H2_type"/>
</dbReference>
<keyword evidence="8" id="KW-1185">Reference proteome</keyword>
<feature type="domain" description="C2H2-type" evidence="7">
    <location>
        <begin position="596"/>
        <end position="623"/>
    </location>
</feature>
<dbReference type="Pfam" id="PF00096">
    <property type="entry name" value="zf-C2H2"/>
    <property type="match status" value="3"/>
</dbReference>
<dbReference type="PROSITE" id="PS00028">
    <property type="entry name" value="ZINC_FINGER_C2H2_1"/>
    <property type="match status" value="3"/>
</dbReference>
<evidence type="ECO:0000256" key="2">
    <source>
        <dbReference type="ARBA" id="ARBA00022737"/>
    </source>
</evidence>
<feature type="compositionally biased region" description="Acidic residues" evidence="6">
    <location>
        <begin position="180"/>
        <end position="192"/>
    </location>
</feature>
<evidence type="ECO:0000256" key="5">
    <source>
        <dbReference type="PROSITE-ProRule" id="PRU00042"/>
    </source>
</evidence>
<dbReference type="RefSeq" id="XP_032822953.1">
    <property type="nucleotide sequence ID" value="XM_032967062.1"/>
</dbReference>
<dbReference type="FunFam" id="3.30.160.60:FF:002343">
    <property type="entry name" value="Zinc finger protein 33A"/>
    <property type="match status" value="1"/>
</dbReference>
<dbReference type="InterPro" id="IPR036236">
    <property type="entry name" value="Znf_C2H2_sf"/>
</dbReference>
<dbReference type="Gene3D" id="3.30.160.60">
    <property type="entry name" value="Classic Zinc Finger"/>
    <property type="match status" value="3"/>
</dbReference>
<dbReference type="SUPFAM" id="SSF57667">
    <property type="entry name" value="beta-beta-alpha zinc fingers"/>
    <property type="match status" value="2"/>
</dbReference>
<evidence type="ECO:0000313" key="8">
    <source>
        <dbReference type="Proteomes" id="UP001318040"/>
    </source>
</evidence>
<dbReference type="FunFam" id="3.30.160.60:FF:000534">
    <property type="entry name" value="zinc finger protein 674"/>
    <property type="match status" value="1"/>
</dbReference>
<sequence>MAAVAAAAVVSHINPRQDFPAWLAAHGVSLSVAEAVDRELGIGDYEAFLACAEQPHIRAEMFAAARERLPFAFYAVLRRVTEASSPKRHDGAGGGLQAAGNTAAFQPFLSGLLDAIVLMLNSLSQELLHSAERFSCLEPALYPVVSLDDGEGEHVPYPGTVVDAADDYEAVVVDSCVTEEAQDVADEEEEPLVEPGDGSAMDIVPHPGGDDSSGCMAWKGAAIKLEHNSEASTKVPLAGEDEPLQEPPPIAVYAASCVSTKELLAEVKLEKDEFLRDDRVGCLDQRQNVFDDGERGDGAEPDDWNLSVEAGVVVHSVEIGSSDSRNFIGMSADSEMPHQTGEPREQPFHRASPAPTGLGRDSWVRRGSVTLGEGGAAAGQGGRVGGAGTRSAGSLYALGARGHCHVGAAGVAPDRLGEQLQVSPDARGFQPRAGGAAGDQRTGHRREDCKRDKCAFPGVNQDNVTLINYFRNGRGLVDHGATPLAFAGTAGVSAASAARQCRVDGLHPEPVGARAHCVARLHPSSAQLQLPCRIAVEKPYQCRVCGQKFRHLQYFRKHERTHAGEVLFTCEECGKVFLQSVDLIRHRRIHTGEKPFVCVECGMTFRLKHHLLGHQQRHVREKERELDVVMLLPPPDAAAATE</sequence>
<keyword evidence="2" id="KW-0677">Repeat</keyword>
<protein>
    <submittedName>
        <fullName evidence="9">Zinc finger protein 526-like isoform X1</fullName>
    </submittedName>
</protein>
<evidence type="ECO:0000256" key="1">
    <source>
        <dbReference type="ARBA" id="ARBA00022723"/>
    </source>
</evidence>
<dbReference type="KEGG" id="pmrn:116949596"/>
<keyword evidence="4" id="KW-0862">Zinc</keyword>
<dbReference type="FunFam" id="3.30.160.60:FF:000688">
    <property type="entry name" value="zinc finger protein 197 isoform X1"/>
    <property type="match status" value="1"/>
</dbReference>
<dbReference type="PANTHER" id="PTHR23235">
    <property type="entry name" value="KRUEPPEL-LIKE TRANSCRIPTION FACTOR"/>
    <property type="match status" value="1"/>
</dbReference>
<feature type="domain" description="C2H2-type" evidence="7">
    <location>
        <begin position="540"/>
        <end position="567"/>
    </location>
</feature>
<dbReference type="Proteomes" id="UP001318040">
    <property type="component" value="Chromosome 37"/>
</dbReference>
<proteinExistence type="predicted"/>
<name>A0AAJ7X7J1_PETMA</name>
<feature type="region of interest" description="Disordered" evidence="6">
    <location>
        <begin position="334"/>
        <end position="362"/>
    </location>
</feature>
<dbReference type="GO" id="GO:0000978">
    <property type="term" value="F:RNA polymerase II cis-regulatory region sequence-specific DNA binding"/>
    <property type="evidence" value="ECO:0007669"/>
    <property type="project" value="TreeGrafter"/>
</dbReference>
<evidence type="ECO:0000256" key="6">
    <source>
        <dbReference type="SAM" id="MobiDB-lite"/>
    </source>
</evidence>
<evidence type="ECO:0000313" key="9">
    <source>
        <dbReference type="RefSeq" id="XP_032822953.1"/>
    </source>
</evidence>
<keyword evidence="1" id="KW-0479">Metal-binding</keyword>
<dbReference type="GO" id="GO:0000981">
    <property type="term" value="F:DNA-binding transcription factor activity, RNA polymerase II-specific"/>
    <property type="evidence" value="ECO:0007669"/>
    <property type="project" value="TreeGrafter"/>
</dbReference>